<comment type="caution">
    <text evidence="3">The sequence shown here is derived from an EMBL/GenBank/DDBJ whole genome shotgun (WGS) entry which is preliminary data.</text>
</comment>
<dbReference type="EMBL" id="CAIIXF020000010">
    <property type="protein sequence ID" value="CAH1796253.1"/>
    <property type="molecule type" value="Genomic_DNA"/>
</dbReference>
<dbReference type="OrthoDB" id="2020070at2759"/>
<dbReference type="Proteomes" id="UP000749559">
    <property type="component" value="Unassembled WGS sequence"/>
</dbReference>
<dbReference type="CDD" id="cd22686">
    <property type="entry name" value="FHA_AGGF1"/>
    <property type="match status" value="1"/>
</dbReference>
<dbReference type="AlphaFoldDB" id="A0A8J1XRR5"/>
<reference evidence="3" key="1">
    <citation type="submission" date="2022-03" db="EMBL/GenBank/DDBJ databases">
        <authorList>
            <person name="Martin C."/>
        </authorList>
    </citation>
    <scope>NUCLEOTIDE SEQUENCE</scope>
</reference>
<dbReference type="PROSITE" id="PS50006">
    <property type="entry name" value="FHA_DOMAIN"/>
    <property type="match status" value="1"/>
</dbReference>
<feature type="coiled-coil region" evidence="1">
    <location>
        <begin position="2"/>
        <end position="64"/>
    </location>
</feature>
<dbReference type="Pfam" id="PF01585">
    <property type="entry name" value="G-patch"/>
    <property type="match status" value="1"/>
</dbReference>
<dbReference type="InterPro" id="IPR053027">
    <property type="entry name" value="AGGF1"/>
</dbReference>
<dbReference type="SMART" id="SM00240">
    <property type="entry name" value="FHA"/>
    <property type="match status" value="1"/>
</dbReference>
<name>A0A8J1XRR5_OWEFU</name>
<feature type="region of interest" description="Disordered" evidence="2">
    <location>
        <begin position="546"/>
        <end position="596"/>
    </location>
</feature>
<dbReference type="Pfam" id="PF00498">
    <property type="entry name" value="FHA"/>
    <property type="match status" value="1"/>
</dbReference>
<feature type="region of interest" description="Disordered" evidence="2">
    <location>
        <begin position="446"/>
        <end position="469"/>
    </location>
</feature>
<evidence type="ECO:0000256" key="1">
    <source>
        <dbReference type="SAM" id="Coils"/>
    </source>
</evidence>
<dbReference type="InterPro" id="IPR000253">
    <property type="entry name" value="FHA_dom"/>
</dbReference>
<evidence type="ECO:0000313" key="3">
    <source>
        <dbReference type="EMBL" id="CAH1796253.1"/>
    </source>
</evidence>
<dbReference type="InterPro" id="IPR008984">
    <property type="entry name" value="SMAD_FHA_dom_sf"/>
</dbReference>
<dbReference type="InterPro" id="IPR041591">
    <property type="entry name" value="OCRE"/>
</dbReference>
<feature type="compositionally biased region" description="Basic and acidic residues" evidence="2">
    <location>
        <begin position="459"/>
        <end position="469"/>
    </location>
</feature>
<dbReference type="PROSITE" id="PS50174">
    <property type="entry name" value="G_PATCH"/>
    <property type="match status" value="1"/>
</dbReference>
<dbReference type="InterPro" id="IPR035624">
    <property type="entry name" value="AGGF1_OCRE"/>
</dbReference>
<keyword evidence="1" id="KW-0175">Coiled coil</keyword>
<evidence type="ECO:0000313" key="4">
    <source>
        <dbReference type="Proteomes" id="UP000749559"/>
    </source>
</evidence>
<dbReference type="CDD" id="cd16164">
    <property type="entry name" value="OCRE_VG5Q"/>
    <property type="match status" value="1"/>
</dbReference>
<accession>A0A8J1XRR5</accession>
<sequence length="596" mass="67506">MADTAEEQIHQLEDQITELQHEVKALRTQLDSTLKKFKRAEREIERSENYNADLRKTVDDLSKQLHKFKVAKSSARNHFQCQVSEKDFPQEIQATEEHAADTVEATREAYTAEQLAIDAMKDGEKEQQQTEPMSIADSLKAAAESVVNQSGFVYDDTTGLYYDYNSGYYYDSENSLYYDANSGTYYFFDQESNSYQFHSQVDPAQFSQMQKYVQHRDDRHIKRKHKNKDKTDSKVNFDVDSVTEALTELNIAQARQHATESCPLLYPPCIRMIVQVSDTLDRGTLYILTYMGGTIGREKDMGHTVRIPDLNVSKMHAEVKYIEDWKKYGITDHASQNGTFVNNERISKPKVMGKPFPLSHRDELKIGGSTFLLHIHPGTETCDECEPGQIQAAQKLEQTKDFVVQSKTDRDLERKKQLKLIKKKFGLEKTAYDDSKAINNPAYKDKAGERRKKVGSENPFEKHEAPASVHREISEGNKGHRMLKKMGWASGEGLGKAQRGGITEPIKVVIRSKQSAGLGSGIGHSIDDIGSVQKSKNLTITQERFDKITKSEAVSSDSSNNSAFPKRQTFVKSETLVPMSEQESQPPDDGNQPIFD</sequence>
<evidence type="ECO:0000256" key="2">
    <source>
        <dbReference type="SAM" id="MobiDB-lite"/>
    </source>
</evidence>
<organism evidence="3 4">
    <name type="scientific">Owenia fusiformis</name>
    <name type="common">Polychaete worm</name>
    <dbReference type="NCBI Taxonomy" id="6347"/>
    <lineage>
        <taxon>Eukaryota</taxon>
        <taxon>Metazoa</taxon>
        <taxon>Spiralia</taxon>
        <taxon>Lophotrochozoa</taxon>
        <taxon>Annelida</taxon>
        <taxon>Polychaeta</taxon>
        <taxon>Sedentaria</taxon>
        <taxon>Canalipalpata</taxon>
        <taxon>Sabellida</taxon>
        <taxon>Oweniida</taxon>
        <taxon>Oweniidae</taxon>
        <taxon>Owenia</taxon>
    </lineage>
</organism>
<dbReference type="SMART" id="SM00443">
    <property type="entry name" value="G_patch"/>
    <property type="match status" value="1"/>
</dbReference>
<dbReference type="Gene3D" id="2.60.200.20">
    <property type="match status" value="1"/>
</dbReference>
<proteinExistence type="predicted"/>
<gene>
    <name evidence="3" type="ORF">OFUS_LOCUS20683</name>
</gene>
<dbReference type="GO" id="GO:0003676">
    <property type="term" value="F:nucleic acid binding"/>
    <property type="evidence" value="ECO:0007669"/>
    <property type="project" value="InterPro"/>
</dbReference>
<dbReference type="Pfam" id="PF17780">
    <property type="entry name" value="OCRE"/>
    <property type="match status" value="1"/>
</dbReference>
<dbReference type="InterPro" id="IPR000467">
    <property type="entry name" value="G_patch_dom"/>
</dbReference>
<protein>
    <submittedName>
        <fullName evidence="3">Uncharacterized protein</fullName>
    </submittedName>
</protein>
<dbReference type="SUPFAM" id="SSF49879">
    <property type="entry name" value="SMAD/FHA domain"/>
    <property type="match status" value="1"/>
</dbReference>
<dbReference type="PANTHER" id="PTHR23106:SF24">
    <property type="entry name" value="ANGIOGENIC FACTOR WITH G PATCH AND FHA DOMAINS 1"/>
    <property type="match status" value="1"/>
</dbReference>
<keyword evidence="4" id="KW-1185">Reference proteome</keyword>
<dbReference type="PANTHER" id="PTHR23106">
    <property type="entry name" value="ANGIOGENIC FACTOR WITH G PATCH AND FHA DOMAINS 1"/>
    <property type="match status" value="1"/>
</dbReference>